<accession>A0A243W7J4</accession>
<dbReference type="AlphaFoldDB" id="A0A243W7J4"/>
<evidence type="ECO:0000259" key="1">
    <source>
        <dbReference type="Pfam" id="PF13568"/>
    </source>
</evidence>
<dbReference type="Proteomes" id="UP000194873">
    <property type="component" value="Unassembled WGS sequence"/>
</dbReference>
<sequence length="245" mass="27198">MLVATILSLGLILRPFTLSLLGVLATSTLHAQHVNFGVKAGLNASTYAGSDVPNPRFRLGPAAGLFVRLPLGQHLALQPELLYEQRGARTTSTQLFLGYDSPGILYRLRRTNRTHYVALPVLTRWHVRRFFALTGPQLSYLLGTWRRTETQVMLLGNTAGSFYDPAYPTSSTSTERGTGYYHRWELGYVVGLGYQVSSRLSAELRYAAGLTNLLQSQRGLTGYEFPQQPRNSTLEAQVSYQLGTL</sequence>
<evidence type="ECO:0000313" key="3">
    <source>
        <dbReference type="Proteomes" id="UP000194873"/>
    </source>
</evidence>
<protein>
    <recommendedName>
        <fullName evidence="1">Outer membrane protein beta-barrel domain-containing protein</fullName>
    </recommendedName>
</protein>
<proteinExistence type="predicted"/>
<reference evidence="2 3" key="1">
    <citation type="submission" date="2017-01" db="EMBL/GenBank/DDBJ databases">
        <title>A new Hymenobacter.</title>
        <authorList>
            <person name="Liang Y."/>
            <person name="Feng F."/>
        </authorList>
    </citation>
    <scope>NUCLEOTIDE SEQUENCE [LARGE SCALE GENOMIC DNA]</scope>
    <source>
        <strain evidence="2">MIMBbqt21</strain>
    </source>
</reference>
<comment type="caution">
    <text evidence="2">The sequence shown here is derived from an EMBL/GenBank/DDBJ whole genome shotgun (WGS) entry which is preliminary data.</text>
</comment>
<dbReference type="EMBL" id="MTSE01000036">
    <property type="protein sequence ID" value="OUJ69202.1"/>
    <property type="molecule type" value="Genomic_DNA"/>
</dbReference>
<feature type="domain" description="Outer membrane protein beta-barrel" evidence="1">
    <location>
        <begin position="31"/>
        <end position="214"/>
    </location>
</feature>
<dbReference type="Pfam" id="PF13568">
    <property type="entry name" value="OMP_b-brl_2"/>
    <property type="match status" value="1"/>
</dbReference>
<dbReference type="InterPro" id="IPR025665">
    <property type="entry name" value="Beta-barrel_OMP_2"/>
</dbReference>
<organism evidence="2 3">
    <name type="scientific">Hymenobacter crusticola</name>
    <dbReference type="NCBI Taxonomy" id="1770526"/>
    <lineage>
        <taxon>Bacteria</taxon>
        <taxon>Pseudomonadati</taxon>
        <taxon>Bacteroidota</taxon>
        <taxon>Cytophagia</taxon>
        <taxon>Cytophagales</taxon>
        <taxon>Hymenobacteraceae</taxon>
        <taxon>Hymenobacter</taxon>
    </lineage>
</organism>
<keyword evidence="3" id="KW-1185">Reference proteome</keyword>
<name>A0A243W7J4_9BACT</name>
<evidence type="ECO:0000313" key="2">
    <source>
        <dbReference type="EMBL" id="OUJ69202.1"/>
    </source>
</evidence>
<dbReference type="OrthoDB" id="838174at2"/>
<gene>
    <name evidence="2" type="ORF">BXP70_26815</name>
</gene>